<evidence type="ECO:0000256" key="1">
    <source>
        <dbReference type="SAM" id="MobiDB-lite"/>
    </source>
</evidence>
<feature type="region of interest" description="Disordered" evidence="1">
    <location>
        <begin position="40"/>
        <end position="67"/>
    </location>
</feature>
<gene>
    <name evidence="2" type="ORF">SI8410_14018964</name>
</gene>
<accession>A0A7I8LF27</accession>
<dbReference type="Proteomes" id="UP000663760">
    <property type="component" value="Chromosome 14"/>
</dbReference>
<dbReference type="PANTHER" id="PTHR35510:SF1">
    <property type="entry name" value="DBH-LIKE MONOOXYGENASE"/>
    <property type="match status" value="1"/>
</dbReference>
<evidence type="ECO:0000313" key="3">
    <source>
        <dbReference type="Proteomes" id="UP000663760"/>
    </source>
</evidence>
<dbReference type="EMBL" id="LR746277">
    <property type="protein sequence ID" value="CAA7408286.1"/>
    <property type="molecule type" value="Genomic_DNA"/>
</dbReference>
<proteinExistence type="predicted"/>
<organism evidence="2 3">
    <name type="scientific">Spirodela intermedia</name>
    <name type="common">Intermediate duckweed</name>
    <dbReference type="NCBI Taxonomy" id="51605"/>
    <lineage>
        <taxon>Eukaryota</taxon>
        <taxon>Viridiplantae</taxon>
        <taxon>Streptophyta</taxon>
        <taxon>Embryophyta</taxon>
        <taxon>Tracheophyta</taxon>
        <taxon>Spermatophyta</taxon>
        <taxon>Magnoliopsida</taxon>
        <taxon>Liliopsida</taxon>
        <taxon>Araceae</taxon>
        <taxon>Lemnoideae</taxon>
        <taxon>Spirodela</taxon>
    </lineage>
</organism>
<feature type="compositionally biased region" description="Low complexity" evidence="1">
    <location>
        <begin position="208"/>
        <end position="227"/>
    </location>
</feature>
<keyword evidence="3" id="KW-1185">Reference proteome</keyword>
<dbReference type="AlphaFoldDB" id="A0A7I8LF27"/>
<dbReference type="OrthoDB" id="1937743at2759"/>
<protein>
    <submittedName>
        <fullName evidence="2">Uncharacterized protein</fullName>
    </submittedName>
</protein>
<evidence type="ECO:0000313" key="2">
    <source>
        <dbReference type="EMBL" id="CAA7408286.1"/>
    </source>
</evidence>
<feature type="compositionally biased region" description="Acidic residues" evidence="1">
    <location>
        <begin position="176"/>
        <end position="186"/>
    </location>
</feature>
<dbReference type="PANTHER" id="PTHR35510">
    <property type="entry name" value="DBH-LIKE MONOOXYGENASE"/>
    <property type="match status" value="1"/>
</dbReference>
<feature type="region of interest" description="Disordered" evidence="1">
    <location>
        <begin position="164"/>
        <end position="235"/>
    </location>
</feature>
<name>A0A7I8LF27_SPIIN</name>
<sequence length="235" mass="25953">MDGYVPAKMKRKDLEEVYDEFSEFSLSSPARKIRRLDTELPPIMEEEELPAGPPTAFGRPLTKEDPLQDISPQLAARSSGGYESSAPLNEERALVLYKPVRSRRPFDSRQPSNVFLKVDPDVIASLKNQSLWLGQPNSEKARETAPSNLLALVPWIPPPQPLEAATLASVGGGEDGSVEEAMESEDVVGSTSMDIEPGSEGLQHRHQQQQQQQQQHCMSSQVSSSESNPVMWSWG</sequence>
<reference evidence="2" key="1">
    <citation type="submission" date="2020-02" db="EMBL/GenBank/DDBJ databases">
        <authorList>
            <person name="Scholz U."/>
            <person name="Mascher M."/>
            <person name="Fiebig A."/>
        </authorList>
    </citation>
    <scope>NUCLEOTIDE SEQUENCE</scope>
</reference>